<reference evidence="5" key="1">
    <citation type="journal article" date="2021" name="IMA Fungus">
        <title>Genomic characterization of three marine fungi, including Emericellopsis atlantica sp. nov. with signatures of a generalist lifestyle and marine biomass degradation.</title>
        <authorList>
            <person name="Hagestad O.C."/>
            <person name="Hou L."/>
            <person name="Andersen J.H."/>
            <person name="Hansen E.H."/>
            <person name="Altermark B."/>
            <person name="Li C."/>
            <person name="Kuhnert E."/>
            <person name="Cox R.J."/>
            <person name="Crous P.W."/>
            <person name="Spatafora J.W."/>
            <person name="Lail K."/>
            <person name="Amirebrahimi M."/>
            <person name="Lipzen A."/>
            <person name="Pangilinan J."/>
            <person name="Andreopoulos W."/>
            <person name="Hayes R.D."/>
            <person name="Ng V."/>
            <person name="Grigoriev I.V."/>
            <person name="Jackson S.A."/>
            <person name="Sutton T.D.S."/>
            <person name="Dobson A.D.W."/>
            <person name="Rama T."/>
        </authorList>
    </citation>
    <scope>NUCLEOTIDE SEQUENCE</scope>
    <source>
        <strain evidence="5">TRa018bII</strain>
    </source>
</reference>
<name>A0A9P7YLC5_9HELO</name>
<dbReference type="Pfam" id="PF12923">
    <property type="entry name" value="RRP7"/>
    <property type="match status" value="1"/>
</dbReference>
<dbReference type="OrthoDB" id="5390at2759"/>
<dbReference type="InterPro" id="IPR040446">
    <property type="entry name" value="RRP7"/>
</dbReference>
<protein>
    <submittedName>
        <fullName evidence="5">Ribosomal RNA-processing protein 7-domain-containing protein</fullName>
    </submittedName>
</protein>
<dbReference type="PANTHER" id="PTHR13191">
    <property type="entry name" value="RIBOSOMAL RNA PROCESSING PROTEIN 7-RELATED"/>
    <property type="match status" value="1"/>
</dbReference>
<dbReference type="InterPro" id="IPR040447">
    <property type="entry name" value="RRM_Rrp7"/>
</dbReference>
<evidence type="ECO:0000259" key="3">
    <source>
        <dbReference type="Pfam" id="PF12923"/>
    </source>
</evidence>
<dbReference type="GO" id="GO:0032545">
    <property type="term" value="C:CURI complex"/>
    <property type="evidence" value="ECO:0007669"/>
    <property type="project" value="TreeGrafter"/>
</dbReference>
<dbReference type="AlphaFoldDB" id="A0A9P7YLC5"/>
<dbReference type="CDD" id="cd12950">
    <property type="entry name" value="RRP7_Rrp7p"/>
    <property type="match status" value="1"/>
</dbReference>
<evidence type="ECO:0000313" key="6">
    <source>
        <dbReference type="Proteomes" id="UP000824998"/>
    </source>
</evidence>
<dbReference type="CDD" id="cd12293">
    <property type="entry name" value="dRRM_Rrp7p"/>
    <property type="match status" value="1"/>
</dbReference>
<dbReference type="Proteomes" id="UP000824998">
    <property type="component" value="Unassembled WGS sequence"/>
</dbReference>
<proteinExistence type="inferred from homology"/>
<dbReference type="InterPro" id="IPR024326">
    <property type="entry name" value="RRP7_C"/>
</dbReference>
<accession>A0A9P7YLC5</accession>
<feature type="domain" description="Ribosomal RNA-processing protein 7 C-terminal" evidence="3">
    <location>
        <begin position="229"/>
        <end position="344"/>
    </location>
</feature>
<feature type="domain" description="Rrp7 RRM-like N-terminal" evidence="4">
    <location>
        <begin position="46"/>
        <end position="225"/>
    </location>
</feature>
<dbReference type="PANTHER" id="PTHR13191:SF0">
    <property type="entry name" value="RIBOSOMAL RNA-PROCESSING PROTEIN 7 HOMOLOG A-RELATED"/>
    <property type="match status" value="1"/>
</dbReference>
<dbReference type="Pfam" id="PF17799">
    <property type="entry name" value="RRM_Rrp7"/>
    <property type="match status" value="1"/>
</dbReference>
<dbReference type="GO" id="GO:0034456">
    <property type="term" value="C:UTP-C complex"/>
    <property type="evidence" value="ECO:0007669"/>
    <property type="project" value="TreeGrafter"/>
</dbReference>
<dbReference type="Gene3D" id="6.10.250.1770">
    <property type="match status" value="1"/>
</dbReference>
<comment type="similarity">
    <text evidence="1">Belongs to the RRP7 family.</text>
</comment>
<gene>
    <name evidence="5" type="ORF">BJ875DRAFT_281565</name>
</gene>
<feature type="region of interest" description="Disordered" evidence="2">
    <location>
        <begin position="255"/>
        <end position="313"/>
    </location>
</feature>
<feature type="compositionally biased region" description="Basic and acidic residues" evidence="2">
    <location>
        <begin position="282"/>
        <end position="313"/>
    </location>
</feature>
<keyword evidence="6" id="KW-1185">Reference proteome</keyword>
<dbReference type="GO" id="GO:0006364">
    <property type="term" value="P:rRNA processing"/>
    <property type="evidence" value="ECO:0007669"/>
    <property type="project" value="TreeGrafter"/>
</dbReference>
<comment type="caution">
    <text evidence="5">The sequence shown here is derived from an EMBL/GenBank/DDBJ whole genome shotgun (WGS) entry which is preliminary data.</text>
</comment>
<organism evidence="5 6">
    <name type="scientific">Amylocarpus encephaloides</name>
    <dbReference type="NCBI Taxonomy" id="45428"/>
    <lineage>
        <taxon>Eukaryota</taxon>
        <taxon>Fungi</taxon>
        <taxon>Dikarya</taxon>
        <taxon>Ascomycota</taxon>
        <taxon>Pezizomycotina</taxon>
        <taxon>Leotiomycetes</taxon>
        <taxon>Helotiales</taxon>
        <taxon>Helotiales incertae sedis</taxon>
        <taxon>Amylocarpus</taxon>
    </lineage>
</organism>
<evidence type="ECO:0000313" key="5">
    <source>
        <dbReference type="EMBL" id="KAG9235113.1"/>
    </source>
</evidence>
<evidence type="ECO:0000259" key="4">
    <source>
        <dbReference type="Pfam" id="PF17799"/>
    </source>
</evidence>
<dbReference type="EMBL" id="MU251441">
    <property type="protein sequence ID" value="KAG9235113.1"/>
    <property type="molecule type" value="Genomic_DNA"/>
</dbReference>
<sequence>MKYERLDRLYNFFLERYFTKPHSKSRWLRNHKRRATPLAITMVSTIKSYTILPIIIPSTPAFSKATTHTLYLQPHTPKIPTEADSRSLFLVNVPVDSTAVHLRGIFANLLGAVGRVDDVLLDGEKNRTTSPALIAPAPVPSKKRKRVQENANLELDDALPEIWDRSLHRSGSTAIVVFVDTRSAEAVLKAITKIHKSEKSGQWPTWGAGIKDKVPTLGSARYANHHTLRYPDTQTLQMNVDAFMTVFNAREETKKLEDGKRRNMPDEDGFVTVTRGGRIGPARREDAEEKRKEMEEREEKKRMDRESEGFYRFQVREKRKKEQGELIKQFEEDKRRVEKLREVRGRKGKA</sequence>
<evidence type="ECO:0000256" key="1">
    <source>
        <dbReference type="ARBA" id="ARBA00006110"/>
    </source>
</evidence>
<evidence type="ECO:0000256" key="2">
    <source>
        <dbReference type="SAM" id="MobiDB-lite"/>
    </source>
</evidence>
<dbReference type="GO" id="GO:0000028">
    <property type="term" value="P:ribosomal small subunit assembly"/>
    <property type="evidence" value="ECO:0007669"/>
    <property type="project" value="TreeGrafter"/>
</dbReference>
<feature type="compositionally biased region" description="Basic and acidic residues" evidence="2">
    <location>
        <begin position="255"/>
        <end position="265"/>
    </location>
</feature>